<dbReference type="GO" id="GO:0010181">
    <property type="term" value="F:FMN binding"/>
    <property type="evidence" value="ECO:0007669"/>
    <property type="project" value="InterPro"/>
</dbReference>
<evidence type="ECO:0000256" key="2">
    <source>
        <dbReference type="ARBA" id="ARBA00022630"/>
    </source>
</evidence>
<dbReference type="STRING" id="170623.SAMN04244579_03717"/>
<gene>
    <name evidence="6" type="ORF">SAMN04244579_03717</name>
</gene>
<reference evidence="6 7" key="1">
    <citation type="submission" date="2016-10" db="EMBL/GenBank/DDBJ databases">
        <authorList>
            <person name="de Groot N.N."/>
        </authorList>
    </citation>
    <scope>NUCLEOTIDE SEQUENCE [LARGE SCALE GENOMIC DNA]</scope>
    <source>
        <strain evidence="6 7">DSM 1041</strain>
    </source>
</reference>
<dbReference type="PANTHER" id="PTHR43567">
    <property type="entry name" value="FLAVOREDOXIN-RELATED-RELATED"/>
    <property type="match status" value="1"/>
</dbReference>
<comment type="similarity">
    <text evidence="3">Belongs to the flavoredoxin family.</text>
</comment>
<feature type="domain" description="Flavin reductase like" evidence="5">
    <location>
        <begin position="12"/>
        <end position="162"/>
    </location>
</feature>
<dbReference type="EMBL" id="FNYO01000060">
    <property type="protein sequence ID" value="SEJ26440.1"/>
    <property type="molecule type" value="Genomic_DNA"/>
</dbReference>
<feature type="non-terminal residue" evidence="6">
    <location>
        <position position="263"/>
    </location>
</feature>
<evidence type="ECO:0000259" key="5">
    <source>
        <dbReference type="SMART" id="SM00903"/>
    </source>
</evidence>
<dbReference type="InterPro" id="IPR052174">
    <property type="entry name" value="Flavoredoxin"/>
</dbReference>
<dbReference type="InterPro" id="IPR012349">
    <property type="entry name" value="Split_barrel_FMN-bd"/>
</dbReference>
<comment type="cofactor">
    <cofactor evidence="1">
        <name>FMN</name>
        <dbReference type="ChEBI" id="CHEBI:58210"/>
    </cofactor>
</comment>
<dbReference type="Gene3D" id="2.30.110.10">
    <property type="entry name" value="Electron Transport, Fmn-binding Protein, Chain A"/>
    <property type="match status" value="1"/>
</dbReference>
<dbReference type="Pfam" id="PF01613">
    <property type="entry name" value="Flavin_Reduct"/>
    <property type="match status" value="1"/>
</dbReference>
<evidence type="ECO:0000256" key="4">
    <source>
        <dbReference type="SAM" id="MobiDB-lite"/>
    </source>
</evidence>
<organism evidence="6 7">
    <name type="scientific">Azotobacter beijerinckii</name>
    <dbReference type="NCBI Taxonomy" id="170623"/>
    <lineage>
        <taxon>Bacteria</taxon>
        <taxon>Pseudomonadati</taxon>
        <taxon>Pseudomonadota</taxon>
        <taxon>Gammaproteobacteria</taxon>
        <taxon>Pseudomonadales</taxon>
        <taxon>Pseudomonadaceae</taxon>
        <taxon>Azotobacter</taxon>
    </lineage>
</organism>
<proteinExistence type="inferred from homology"/>
<dbReference type="PANTHER" id="PTHR43567:SF1">
    <property type="entry name" value="FLAVOREDOXIN"/>
    <property type="match status" value="1"/>
</dbReference>
<evidence type="ECO:0000256" key="3">
    <source>
        <dbReference type="ARBA" id="ARBA00038054"/>
    </source>
</evidence>
<dbReference type="InterPro" id="IPR002563">
    <property type="entry name" value="Flavin_Rdtase-like_dom"/>
</dbReference>
<evidence type="ECO:0000313" key="7">
    <source>
        <dbReference type="Proteomes" id="UP000199005"/>
    </source>
</evidence>
<evidence type="ECO:0000313" key="6">
    <source>
        <dbReference type="EMBL" id="SEJ26440.1"/>
    </source>
</evidence>
<dbReference type="SMART" id="SM00903">
    <property type="entry name" value="Flavin_Reduct"/>
    <property type="match status" value="1"/>
</dbReference>
<dbReference type="Proteomes" id="UP000199005">
    <property type="component" value="Unassembled WGS sequence"/>
</dbReference>
<dbReference type="AlphaFoldDB" id="A0A1H6XNM2"/>
<accession>A0A1H6XNM2</accession>
<evidence type="ECO:0000256" key="1">
    <source>
        <dbReference type="ARBA" id="ARBA00001917"/>
    </source>
</evidence>
<dbReference type="GO" id="GO:0016646">
    <property type="term" value="F:oxidoreductase activity, acting on the CH-NH group of donors, NAD or NADP as acceptor"/>
    <property type="evidence" value="ECO:0007669"/>
    <property type="project" value="UniProtKB-ARBA"/>
</dbReference>
<feature type="region of interest" description="Disordered" evidence="4">
    <location>
        <begin position="202"/>
        <end position="263"/>
    </location>
</feature>
<sequence length="263" mass="28026">MKTLLPLADVYALLEPGPVLLLGTAHDGRANLMPLSWHCMLEFEPPLVGCVVSAANFSFAALEATGECVLNVPTVELAEQVVGCGNCSGREVDKFARFALTAVPSAQVAPPRLAECFASLECRVADRQLVGRYNFFILEVLQAWHDPSVSAPRTLHHRGFGTFMVAGEELEHFLKIRIRQAGVALPGHFGFPLLLGQGDQNGSGIQCGPSPARRRGGHGRAVGSAGRRAIRRRHGDGDRLGAALSGRRGTRRPPTGQAPGLAA</sequence>
<dbReference type="SUPFAM" id="SSF50475">
    <property type="entry name" value="FMN-binding split barrel"/>
    <property type="match status" value="1"/>
</dbReference>
<name>A0A1H6XNM2_9GAMM</name>
<protein>
    <submittedName>
        <fullName evidence="6">NADH-FMN oxidoreductase RutF, flavin reductase (DIM6/NTAB) family</fullName>
    </submittedName>
</protein>
<keyword evidence="2" id="KW-0285">Flavoprotein</keyword>